<dbReference type="OrthoDB" id="4045395at2759"/>
<organism evidence="1 2">
    <name type="scientific">Wickerhamomyces anomalus (strain ATCC 58044 / CBS 1984 / NCYC 433 / NRRL Y-366-8)</name>
    <name type="common">Yeast</name>
    <name type="synonym">Hansenula anomala</name>
    <dbReference type="NCBI Taxonomy" id="683960"/>
    <lineage>
        <taxon>Eukaryota</taxon>
        <taxon>Fungi</taxon>
        <taxon>Dikarya</taxon>
        <taxon>Ascomycota</taxon>
        <taxon>Saccharomycotina</taxon>
        <taxon>Saccharomycetes</taxon>
        <taxon>Phaffomycetales</taxon>
        <taxon>Wickerhamomycetaceae</taxon>
        <taxon>Wickerhamomyces</taxon>
    </lineage>
</organism>
<dbReference type="Pfam" id="PF16815">
    <property type="entry name" value="HRI1"/>
    <property type="match status" value="1"/>
</dbReference>
<protein>
    <recommendedName>
        <fullName evidence="3">Protein HRI1</fullName>
    </recommendedName>
</protein>
<dbReference type="InterPro" id="IPR043047">
    <property type="entry name" value="Hri1_N_sf"/>
</dbReference>
<dbReference type="AlphaFoldDB" id="A0A1E3NUV0"/>
<dbReference type="InterPro" id="IPR031818">
    <property type="entry name" value="Hri1"/>
</dbReference>
<dbReference type="Proteomes" id="UP000094112">
    <property type="component" value="Unassembled WGS sequence"/>
</dbReference>
<dbReference type="EMBL" id="KV454214">
    <property type="protein sequence ID" value="ODQ56971.1"/>
    <property type="molecule type" value="Genomic_DNA"/>
</dbReference>
<evidence type="ECO:0000313" key="2">
    <source>
        <dbReference type="Proteomes" id="UP000094112"/>
    </source>
</evidence>
<name>A0A1E3NUV0_WICAA</name>
<sequence>MTGKAKPIPNTNKVKYQQEINSVSPWIPGSLAASFNSVPNNDFVYEKIGEMQNPDTHKIQPYREIWRDIDPLKSDAYDFIGKDPQNNNHGAKIPCFVLKVVKRDNVEGTVIRVGNLIQGALFNTRSGETKAARYSLIEGEWRRCCSINSYRYMEDEPKIFKHVRLPTGVEAGVNIINRDGFEWEMIETNL</sequence>
<dbReference type="Gene3D" id="2.40.128.320">
    <property type="entry name" value="Protein HRI1, N-terminal domain"/>
    <property type="match status" value="1"/>
</dbReference>
<reference evidence="1 2" key="1">
    <citation type="journal article" date="2016" name="Proc. Natl. Acad. Sci. U.S.A.">
        <title>Comparative genomics of biotechnologically important yeasts.</title>
        <authorList>
            <person name="Riley R."/>
            <person name="Haridas S."/>
            <person name="Wolfe K.H."/>
            <person name="Lopes M.R."/>
            <person name="Hittinger C.T."/>
            <person name="Goeker M."/>
            <person name="Salamov A.A."/>
            <person name="Wisecaver J.H."/>
            <person name="Long T.M."/>
            <person name="Calvey C.H."/>
            <person name="Aerts A.L."/>
            <person name="Barry K.W."/>
            <person name="Choi C."/>
            <person name="Clum A."/>
            <person name="Coughlan A.Y."/>
            <person name="Deshpande S."/>
            <person name="Douglass A.P."/>
            <person name="Hanson S.J."/>
            <person name="Klenk H.-P."/>
            <person name="LaButti K.M."/>
            <person name="Lapidus A."/>
            <person name="Lindquist E.A."/>
            <person name="Lipzen A.M."/>
            <person name="Meier-Kolthoff J.P."/>
            <person name="Ohm R.A."/>
            <person name="Otillar R.P."/>
            <person name="Pangilinan J.L."/>
            <person name="Peng Y."/>
            <person name="Rokas A."/>
            <person name="Rosa C.A."/>
            <person name="Scheuner C."/>
            <person name="Sibirny A.A."/>
            <person name="Slot J.C."/>
            <person name="Stielow J.B."/>
            <person name="Sun H."/>
            <person name="Kurtzman C.P."/>
            <person name="Blackwell M."/>
            <person name="Grigoriev I.V."/>
            <person name="Jeffries T.W."/>
        </authorList>
    </citation>
    <scope>NUCLEOTIDE SEQUENCE [LARGE SCALE GENOMIC DNA]</scope>
    <source>
        <strain evidence="2">ATCC 58044 / CBS 1984 / NCYC 433 / NRRL Y-366-8</strain>
    </source>
</reference>
<dbReference type="RefSeq" id="XP_019036178.1">
    <property type="nucleotide sequence ID" value="XM_019183875.1"/>
</dbReference>
<gene>
    <name evidence="1" type="ORF">WICANDRAFT_65234</name>
</gene>
<accession>A0A1E3NUV0</accession>
<keyword evidence="2" id="KW-1185">Reference proteome</keyword>
<dbReference type="STRING" id="683960.A0A1E3NUV0"/>
<proteinExistence type="predicted"/>
<dbReference type="GeneID" id="30201121"/>
<evidence type="ECO:0000313" key="1">
    <source>
        <dbReference type="EMBL" id="ODQ56971.1"/>
    </source>
</evidence>
<evidence type="ECO:0008006" key="3">
    <source>
        <dbReference type="Google" id="ProtNLM"/>
    </source>
</evidence>